<dbReference type="GO" id="GO:0006163">
    <property type="term" value="P:purine nucleotide metabolic process"/>
    <property type="evidence" value="ECO:0007669"/>
    <property type="project" value="UniProtKB-ARBA"/>
</dbReference>
<evidence type="ECO:0000313" key="2">
    <source>
        <dbReference type="EMBL" id="MBR1368773.1"/>
    </source>
</evidence>
<reference evidence="2" key="1">
    <citation type="submission" date="2014-12" db="EMBL/GenBank/DDBJ databases">
        <authorList>
            <person name="Huang H.-H."/>
            <person name="Chen S.-C."/>
            <person name="Lai M.-C."/>
        </authorList>
    </citation>
    <scope>NUCLEOTIDE SEQUENCE</scope>
    <source>
        <strain evidence="2">K1F9705b</strain>
    </source>
</reference>
<evidence type="ECO:0000259" key="1">
    <source>
        <dbReference type="Pfam" id="PF02540"/>
    </source>
</evidence>
<dbReference type="CDD" id="cd01990">
    <property type="entry name" value="LarE-like"/>
    <property type="match status" value="1"/>
</dbReference>
<dbReference type="PIRSF" id="PIRSF006661">
    <property type="entry name" value="PP-lp_UCP006661"/>
    <property type="match status" value="1"/>
</dbReference>
<dbReference type="EMBL" id="JWHL01000004">
    <property type="protein sequence ID" value="MBR1368773.1"/>
    <property type="molecule type" value="Genomic_DNA"/>
</dbReference>
<gene>
    <name evidence="2" type="ORF">RJ53_04310</name>
</gene>
<dbReference type="Pfam" id="PF02540">
    <property type="entry name" value="NAD_synthase"/>
    <property type="match status" value="1"/>
</dbReference>
<accession>A0A8J8B557</accession>
<sequence>MIMTDRKKNLDAVLREKAPLIIAFSGGVDSSLLAAVAAEAVPGKVRYILLDSPIMPRRAVADARRIAEEIGIDLEVVDFPILDDESFCGNPKDRCAICKRQSSAILKGSAEGATIADGANLSDLGEYRPGLAVADEEGVLHPFIEAGVDKRGIRELARECRLSFWNKPSNACLATRIPYNEPITRERLMMIEEGEEVLAEIGFSQFRLRVHGDIARIEVPEGELDQVIAHRKEILEIFRELGFLYVTLDLGGFRSGSMDEGL</sequence>
<dbReference type="PANTHER" id="PTHR43169:SF2">
    <property type="entry name" value="NAD_GMP SYNTHASE DOMAIN-CONTAINING PROTEIN"/>
    <property type="match status" value="1"/>
</dbReference>
<comment type="caution">
    <text evidence="2">The sequence shown here is derived from an EMBL/GenBank/DDBJ whole genome shotgun (WGS) entry which is preliminary data.</text>
</comment>
<dbReference type="InterPro" id="IPR052188">
    <property type="entry name" value="Ni-pincer_cofactor_biosynth"/>
</dbReference>
<dbReference type="PANTHER" id="PTHR43169">
    <property type="entry name" value="EXSB FAMILY PROTEIN"/>
    <property type="match status" value="1"/>
</dbReference>
<dbReference type="SUPFAM" id="SSF52402">
    <property type="entry name" value="Adenine nucleotide alpha hydrolases-like"/>
    <property type="match status" value="1"/>
</dbReference>
<keyword evidence="3" id="KW-1185">Reference proteome</keyword>
<protein>
    <recommendedName>
        <fullName evidence="1">NAD/GMP synthase domain-containing protein</fullName>
    </recommendedName>
</protein>
<dbReference type="NCBIfam" id="TIGR00268">
    <property type="entry name" value="ATP-dependent sacrificial sulfur transferase LarE"/>
    <property type="match status" value="1"/>
</dbReference>
<feature type="domain" description="NAD/GMP synthase" evidence="1">
    <location>
        <begin position="20"/>
        <end position="78"/>
    </location>
</feature>
<dbReference type="AlphaFoldDB" id="A0A8J8B557"/>
<proteinExistence type="predicted"/>
<name>A0A8J8B557_9EURY</name>
<dbReference type="Gene3D" id="3.40.50.620">
    <property type="entry name" value="HUPs"/>
    <property type="match status" value="1"/>
</dbReference>
<dbReference type="GO" id="GO:0016783">
    <property type="term" value="F:sulfurtransferase activity"/>
    <property type="evidence" value="ECO:0007669"/>
    <property type="project" value="InterPro"/>
</dbReference>
<evidence type="ECO:0000313" key="3">
    <source>
        <dbReference type="Proteomes" id="UP000730161"/>
    </source>
</evidence>
<dbReference type="Proteomes" id="UP000730161">
    <property type="component" value="Unassembled WGS sequence"/>
</dbReference>
<dbReference type="InterPro" id="IPR005232">
    <property type="entry name" value="LarE"/>
</dbReference>
<dbReference type="InterPro" id="IPR022310">
    <property type="entry name" value="NAD/GMP_synthase"/>
</dbReference>
<dbReference type="OrthoDB" id="61764at2157"/>
<dbReference type="InterPro" id="IPR014729">
    <property type="entry name" value="Rossmann-like_a/b/a_fold"/>
</dbReference>
<organism evidence="2 3">
    <name type="scientific">Methanocalculus chunghsingensis</name>
    <dbReference type="NCBI Taxonomy" id="156457"/>
    <lineage>
        <taxon>Archaea</taxon>
        <taxon>Methanobacteriati</taxon>
        <taxon>Methanobacteriota</taxon>
        <taxon>Stenosarchaea group</taxon>
        <taxon>Methanomicrobia</taxon>
        <taxon>Methanomicrobiales</taxon>
        <taxon>Methanocalculaceae</taxon>
        <taxon>Methanocalculus</taxon>
    </lineage>
</organism>